<dbReference type="Pfam" id="PF08666">
    <property type="entry name" value="SAF"/>
    <property type="match status" value="1"/>
</dbReference>
<name>A0A6C0G690_9BACL</name>
<dbReference type="GO" id="GO:0050462">
    <property type="term" value="F:N-acetylneuraminate synthase activity"/>
    <property type="evidence" value="ECO:0007669"/>
    <property type="project" value="UniProtKB-EC"/>
</dbReference>
<dbReference type="PROSITE" id="PS50844">
    <property type="entry name" value="AFP_LIKE"/>
    <property type="match status" value="1"/>
</dbReference>
<dbReference type="InterPro" id="IPR013974">
    <property type="entry name" value="SAF"/>
</dbReference>
<feature type="domain" description="AFP-like" evidence="1">
    <location>
        <begin position="280"/>
        <end position="332"/>
    </location>
</feature>
<accession>A0A6C0G690</accession>
<organism evidence="2 3">
    <name type="scientific">Paenibacillus lycopersici</name>
    <dbReference type="NCBI Taxonomy" id="2704462"/>
    <lineage>
        <taxon>Bacteria</taxon>
        <taxon>Bacillati</taxon>
        <taxon>Bacillota</taxon>
        <taxon>Bacilli</taxon>
        <taxon>Bacillales</taxon>
        <taxon>Paenibacillaceae</taxon>
        <taxon>Paenibacillus</taxon>
    </lineage>
</organism>
<dbReference type="Pfam" id="PF03102">
    <property type="entry name" value="NeuB"/>
    <property type="match status" value="1"/>
</dbReference>
<dbReference type="KEGG" id="plyc:GXP70_28100"/>
<dbReference type="SUPFAM" id="SSF51269">
    <property type="entry name" value="AFP III-like domain"/>
    <property type="match status" value="1"/>
</dbReference>
<dbReference type="InterPro" id="IPR036732">
    <property type="entry name" value="AFP_Neu5c_C_sf"/>
</dbReference>
<keyword evidence="2" id="KW-0808">Transferase</keyword>
<dbReference type="PANTHER" id="PTHR42966:SF1">
    <property type="entry name" value="SIALIC ACID SYNTHASE"/>
    <property type="match status" value="1"/>
</dbReference>
<dbReference type="PANTHER" id="PTHR42966">
    <property type="entry name" value="N-ACETYLNEURAMINATE SYNTHASE"/>
    <property type="match status" value="1"/>
</dbReference>
<sequence>MKQVLIIAEAGVNHNGDMDLAYRLIDVAAEAGADYVKFQTWKSENVISKHAPKADYQKETTGEDESMLEMEKKLEFPFANFVLLKRYCEQKGIGFMSTPFDIESAKFLYSIGVDMVKVPSGEITNLPFLEVIAEHACPVILSTGMCEMEEIEDAIRILGSKGNRNLSVLHCNTQYPTPMQDVNLRAMRTIQERFGVQTGLSDHSLGIEVPIAAVAMGAEIIEKHFTLSRDMEGPDHKASLEPAELCSMVQAIRNIELALGSDAKHVTASERENIAVARKSIVASKRILYGEPFTPENMTTKRPGTGISPMKWYEVLGRTAKRDFEEDELIEL</sequence>
<evidence type="ECO:0000313" key="2">
    <source>
        <dbReference type="EMBL" id="QHT63434.1"/>
    </source>
</evidence>
<dbReference type="EMBL" id="CP048209">
    <property type="protein sequence ID" value="QHT63434.1"/>
    <property type="molecule type" value="Genomic_DNA"/>
</dbReference>
<dbReference type="InterPro" id="IPR057736">
    <property type="entry name" value="SAF_PseI/NeuA/NeuB"/>
</dbReference>
<dbReference type="GO" id="GO:0016051">
    <property type="term" value="P:carbohydrate biosynthetic process"/>
    <property type="evidence" value="ECO:0007669"/>
    <property type="project" value="InterPro"/>
</dbReference>
<dbReference type="GO" id="GO:0047444">
    <property type="term" value="F:N-acylneuraminate-9-phosphate synthase activity"/>
    <property type="evidence" value="ECO:0007669"/>
    <property type="project" value="TreeGrafter"/>
</dbReference>
<dbReference type="SUPFAM" id="SSF51569">
    <property type="entry name" value="Aldolase"/>
    <property type="match status" value="1"/>
</dbReference>
<dbReference type="InterPro" id="IPR051690">
    <property type="entry name" value="PseI-like"/>
</dbReference>
<dbReference type="CDD" id="cd11615">
    <property type="entry name" value="SAF_NeuB_like"/>
    <property type="match status" value="1"/>
</dbReference>
<dbReference type="InterPro" id="IPR006190">
    <property type="entry name" value="SAF_AFP_Neu5Ac"/>
</dbReference>
<evidence type="ECO:0000259" key="1">
    <source>
        <dbReference type="PROSITE" id="PS50844"/>
    </source>
</evidence>
<proteinExistence type="predicted"/>
<dbReference type="Gene3D" id="3.20.20.70">
    <property type="entry name" value="Aldolase class I"/>
    <property type="match status" value="1"/>
</dbReference>
<keyword evidence="3" id="KW-1185">Reference proteome</keyword>
<dbReference type="EC" id="2.5.1.56" evidence="2"/>
<dbReference type="RefSeq" id="WP_162359970.1">
    <property type="nucleotide sequence ID" value="NZ_CP048209.1"/>
</dbReference>
<dbReference type="AlphaFoldDB" id="A0A6C0G690"/>
<protein>
    <submittedName>
        <fullName evidence="2">N-acetylneuraminate synthase</fullName>
        <ecNumber evidence="2">2.5.1.56</ecNumber>
    </submittedName>
</protein>
<reference evidence="2 3" key="1">
    <citation type="submission" date="2020-01" db="EMBL/GenBank/DDBJ databases">
        <title>Paenibacillus sp. nov., isolated from tomato rhizosphere.</title>
        <authorList>
            <person name="Weon H.-Y."/>
            <person name="Lee S.A."/>
        </authorList>
    </citation>
    <scope>NUCLEOTIDE SEQUENCE [LARGE SCALE GENOMIC DNA]</scope>
    <source>
        <strain evidence="2 3">12200R-189</strain>
    </source>
</reference>
<dbReference type="InterPro" id="IPR013785">
    <property type="entry name" value="Aldolase_TIM"/>
</dbReference>
<dbReference type="InterPro" id="IPR013132">
    <property type="entry name" value="PseI/NeuA/B-like_N"/>
</dbReference>
<evidence type="ECO:0000313" key="3">
    <source>
        <dbReference type="Proteomes" id="UP000476064"/>
    </source>
</evidence>
<dbReference type="NCBIfam" id="TIGR03569">
    <property type="entry name" value="NeuB_NnaB"/>
    <property type="match status" value="1"/>
</dbReference>
<gene>
    <name evidence="2" type="primary">neuB</name>
    <name evidence="2" type="ORF">GXP70_28100</name>
</gene>
<dbReference type="Proteomes" id="UP000476064">
    <property type="component" value="Chromosome"/>
</dbReference>
<dbReference type="Gene3D" id="3.90.1210.10">
    <property type="entry name" value="Antifreeze-like/N-acetylneuraminic acid synthase C-terminal domain"/>
    <property type="match status" value="1"/>
</dbReference>
<dbReference type="InterPro" id="IPR020007">
    <property type="entry name" value="NeuB/NeuA"/>
</dbReference>